<feature type="region of interest" description="Disordered" evidence="1">
    <location>
        <begin position="1"/>
        <end position="50"/>
    </location>
</feature>
<name>A0A1Y2M909_EPING</name>
<feature type="compositionally biased region" description="Polar residues" evidence="1">
    <location>
        <begin position="36"/>
        <end position="50"/>
    </location>
</feature>
<evidence type="ECO:0000313" key="3">
    <source>
        <dbReference type="Proteomes" id="UP000193240"/>
    </source>
</evidence>
<keyword evidence="3" id="KW-1185">Reference proteome</keyword>
<dbReference type="Proteomes" id="UP000193240">
    <property type="component" value="Unassembled WGS sequence"/>
</dbReference>
<accession>A0A1Y2M909</accession>
<feature type="compositionally biased region" description="Basic and acidic residues" evidence="1">
    <location>
        <begin position="18"/>
        <end position="33"/>
    </location>
</feature>
<gene>
    <name evidence="2" type="ORF">B5807_02262</name>
</gene>
<evidence type="ECO:0000313" key="2">
    <source>
        <dbReference type="EMBL" id="OSS52501.1"/>
    </source>
</evidence>
<organism evidence="2 3">
    <name type="scientific">Epicoccum nigrum</name>
    <name type="common">Soil fungus</name>
    <name type="synonym">Epicoccum purpurascens</name>
    <dbReference type="NCBI Taxonomy" id="105696"/>
    <lineage>
        <taxon>Eukaryota</taxon>
        <taxon>Fungi</taxon>
        <taxon>Dikarya</taxon>
        <taxon>Ascomycota</taxon>
        <taxon>Pezizomycotina</taxon>
        <taxon>Dothideomycetes</taxon>
        <taxon>Pleosporomycetidae</taxon>
        <taxon>Pleosporales</taxon>
        <taxon>Pleosporineae</taxon>
        <taxon>Didymellaceae</taxon>
        <taxon>Epicoccum</taxon>
    </lineage>
</organism>
<feature type="region of interest" description="Disordered" evidence="1">
    <location>
        <begin position="273"/>
        <end position="294"/>
    </location>
</feature>
<dbReference type="InParanoid" id="A0A1Y2M909"/>
<sequence length="294" mass="32037">MFRYDFQHPDPDSSISPSKEDLPLLHGAEDAHMADSPSNSVPSHDTLSPSRSLVLRPCWPSPTQVACGAVDKEESFTPVPSQYRSPNTYFPPRAAYSIPRPDNQQVNASKASTIESSTLNTMGASCSTHHPANRRVDAFSAPSTDLSTPDMVDMAPRMEALLEPVSSWLERLQGTTLPPYNPRVQTKSAAKVLSDRLLPVGRHVLNLLKKELEGGVSEVDICEYIADAYWPQDVTPMNGLNIMELYRNAMFLERVKAEHLAAEQVIQRGGGLQNGAANGDAGEPMNGVEEVKGG</sequence>
<proteinExistence type="predicted"/>
<feature type="compositionally biased region" description="Basic and acidic residues" evidence="1">
    <location>
        <begin position="1"/>
        <end position="11"/>
    </location>
</feature>
<dbReference type="EMBL" id="KZ107839">
    <property type="protein sequence ID" value="OSS52501.1"/>
    <property type="molecule type" value="Genomic_DNA"/>
</dbReference>
<protein>
    <submittedName>
        <fullName evidence="2">Uncharacterized protein</fullName>
    </submittedName>
</protein>
<dbReference type="AlphaFoldDB" id="A0A1Y2M909"/>
<reference evidence="2 3" key="1">
    <citation type="journal article" date="2017" name="Genome Announc.">
        <title>Genome sequence of the saprophytic ascomycete Epicoccum nigrum ICMP 19927 strain isolated from New Zealand.</title>
        <authorList>
            <person name="Fokin M."/>
            <person name="Fleetwood D."/>
            <person name="Weir B.S."/>
            <person name="Villas-Boas S.G."/>
        </authorList>
    </citation>
    <scope>NUCLEOTIDE SEQUENCE [LARGE SCALE GENOMIC DNA]</scope>
    <source>
        <strain evidence="2 3">ICMP 19927</strain>
    </source>
</reference>
<evidence type="ECO:0000256" key="1">
    <source>
        <dbReference type="SAM" id="MobiDB-lite"/>
    </source>
</evidence>